<dbReference type="InterPro" id="IPR002130">
    <property type="entry name" value="Cyclophilin-type_PPIase_dom"/>
</dbReference>
<dbReference type="SUPFAM" id="SSF50891">
    <property type="entry name" value="Cyclophilin-like"/>
    <property type="match status" value="1"/>
</dbReference>
<proteinExistence type="inferred from homology"/>
<dbReference type="PANTHER" id="PTHR45625:SF4">
    <property type="entry name" value="PEPTIDYLPROLYL ISOMERASE DOMAIN AND WD REPEAT-CONTAINING PROTEIN 1"/>
    <property type="match status" value="1"/>
</dbReference>
<comment type="catalytic activity">
    <reaction evidence="3">
        <text>[protein]-peptidylproline (omega=180) = [protein]-peptidylproline (omega=0)</text>
        <dbReference type="Rhea" id="RHEA:16237"/>
        <dbReference type="Rhea" id="RHEA-COMP:10747"/>
        <dbReference type="Rhea" id="RHEA-COMP:10748"/>
        <dbReference type="ChEBI" id="CHEBI:83833"/>
        <dbReference type="ChEBI" id="CHEBI:83834"/>
        <dbReference type="EC" id="5.2.1.8"/>
    </reaction>
</comment>
<dbReference type="Pfam" id="PF00160">
    <property type="entry name" value="Pro_isomerase"/>
    <property type="match status" value="1"/>
</dbReference>
<evidence type="ECO:0000259" key="5">
    <source>
        <dbReference type="PROSITE" id="PS50072"/>
    </source>
</evidence>
<dbReference type="GO" id="GO:0071013">
    <property type="term" value="C:catalytic step 2 spliceosome"/>
    <property type="evidence" value="ECO:0007669"/>
    <property type="project" value="TreeGrafter"/>
</dbReference>
<accession>G0U0F1</accession>
<evidence type="ECO:0000256" key="1">
    <source>
        <dbReference type="ARBA" id="ARBA00023110"/>
    </source>
</evidence>
<comment type="similarity">
    <text evidence="3">Belongs to the cyclophilin-type PPIase family.</text>
</comment>
<dbReference type="GO" id="GO:0003755">
    <property type="term" value="F:peptidyl-prolyl cis-trans isomerase activity"/>
    <property type="evidence" value="ECO:0007669"/>
    <property type="project" value="UniProtKB-UniRule"/>
</dbReference>
<dbReference type="PROSITE" id="PS50072">
    <property type="entry name" value="CSA_PPIASE_2"/>
    <property type="match status" value="1"/>
</dbReference>
<dbReference type="AlphaFoldDB" id="G0U0F1"/>
<evidence type="ECO:0000313" key="6">
    <source>
        <dbReference type="EMBL" id="CCC49549.1"/>
    </source>
</evidence>
<name>G0U0F1_TRYVY</name>
<sequence>MPNTTPYSCSYSRVVELYTNCGVISVELYDDESHCVAESFYRLAASGQLDGVVVSRLIPSFVIEFSVAGHPVFGEWMDVDVCNSLHHTGAGIVSCPRRGLEAGSFFITLGPQPFLDEACIIFGRVYSGMRVVQNISQLSVSAETFHLFSPVVIERCNVRLLPRAERPTSLLPQRLNNGASKPLNRRRTKSVLDSLE</sequence>
<dbReference type="VEuPathDB" id="TriTrypDB:TvY486_0801580"/>
<protein>
    <recommendedName>
        <fullName evidence="3">Peptidyl-prolyl cis-trans isomerase</fullName>
        <shortName evidence="3">PPIase</shortName>
        <ecNumber evidence="3">5.2.1.8</ecNumber>
    </recommendedName>
</protein>
<keyword evidence="2 3" id="KW-0413">Isomerase</keyword>
<dbReference type="PANTHER" id="PTHR45625">
    <property type="entry name" value="PEPTIDYL-PROLYL CIS-TRANS ISOMERASE-RELATED"/>
    <property type="match status" value="1"/>
</dbReference>
<organism evidence="6">
    <name type="scientific">Trypanosoma vivax (strain Y486)</name>
    <dbReference type="NCBI Taxonomy" id="1055687"/>
    <lineage>
        <taxon>Eukaryota</taxon>
        <taxon>Discoba</taxon>
        <taxon>Euglenozoa</taxon>
        <taxon>Kinetoplastea</taxon>
        <taxon>Metakinetoplastina</taxon>
        <taxon>Trypanosomatida</taxon>
        <taxon>Trypanosomatidae</taxon>
        <taxon>Trypanosoma</taxon>
        <taxon>Duttonella</taxon>
    </lineage>
</organism>
<dbReference type="EC" id="5.2.1.8" evidence="3"/>
<feature type="region of interest" description="Disordered" evidence="4">
    <location>
        <begin position="171"/>
        <end position="196"/>
    </location>
</feature>
<dbReference type="OMA" id="HMQVDAD"/>
<evidence type="ECO:0000256" key="2">
    <source>
        <dbReference type="ARBA" id="ARBA00023235"/>
    </source>
</evidence>
<evidence type="ECO:0000256" key="4">
    <source>
        <dbReference type="SAM" id="MobiDB-lite"/>
    </source>
</evidence>
<dbReference type="EMBL" id="HE573024">
    <property type="protein sequence ID" value="CCC49549.1"/>
    <property type="molecule type" value="Genomic_DNA"/>
</dbReference>
<gene>
    <name evidence="6" type="ORF">TVY486_0801580</name>
</gene>
<dbReference type="Gene3D" id="2.40.100.10">
    <property type="entry name" value="Cyclophilin-like"/>
    <property type="match status" value="1"/>
</dbReference>
<keyword evidence="1 3" id="KW-0697">Rotamase</keyword>
<evidence type="ECO:0000256" key="3">
    <source>
        <dbReference type="RuleBase" id="RU363019"/>
    </source>
</evidence>
<dbReference type="InterPro" id="IPR044666">
    <property type="entry name" value="Cyclophilin_A-like"/>
</dbReference>
<comment type="function">
    <text evidence="3">PPIases accelerate the folding of proteins. It catalyzes the cis-trans isomerization of proline imidic peptide bonds in oligopeptides.</text>
</comment>
<dbReference type="InterPro" id="IPR029000">
    <property type="entry name" value="Cyclophilin-like_dom_sf"/>
</dbReference>
<feature type="domain" description="PPIase cyclophilin-type" evidence="5">
    <location>
        <begin position="11"/>
        <end position="158"/>
    </location>
</feature>
<dbReference type="PRINTS" id="PR00153">
    <property type="entry name" value="CSAPPISMRASE"/>
</dbReference>
<reference evidence="6" key="1">
    <citation type="journal article" date="2012" name="Proc. Natl. Acad. Sci. U.S.A.">
        <title>Antigenic diversity is generated by distinct evolutionary mechanisms in African trypanosome species.</title>
        <authorList>
            <person name="Jackson A.P."/>
            <person name="Berry A."/>
            <person name="Aslett M."/>
            <person name="Allison H.C."/>
            <person name="Burton P."/>
            <person name="Vavrova-Anderson J."/>
            <person name="Brown R."/>
            <person name="Browne H."/>
            <person name="Corton N."/>
            <person name="Hauser H."/>
            <person name="Gamble J."/>
            <person name="Gilderthorp R."/>
            <person name="Marcello L."/>
            <person name="McQuillan J."/>
            <person name="Otto T.D."/>
            <person name="Quail M.A."/>
            <person name="Sanders M.J."/>
            <person name="van Tonder A."/>
            <person name="Ginger M.L."/>
            <person name="Field M.C."/>
            <person name="Barry J.D."/>
            <person name="Hertz-Fowler C."/>
            <person name="Berriman M."/>
        </authorList>
    </citation>
    <scope>NUCLEOTIDE SEQUENCE</scope>
    <source>
        <strain evidence="6">Y486</strain>
    </source>
</reference>